<evidence type="ECO:0000313" key="2">
    <source>
        <dbReference type="Proteomes" id="UP000266385"/>
    </source>
</evidence>
<reference evidence="1 2" key="1">
    <citation type="submission" date="2018-08" db="EMBL/GenBank/DDBJ databases">
        <title>Henriciella mobilis sp. nov., isolated from seawater.</title>
        <authorList>
            <person name="Cheng H."/>
            <person name="Wu Y.-H."/>
            <person name="Xu X.-W."/>
            <person name="Guo L.-L."/>
        </authorList>
    </citation>
    <scope>NUCLEOTIDE SEQUENCE [LARGE SCALE GENOMIC DNA]</scope>
    <source>
        <strain evidence="1 2">JN25</strain>
    </source>
</reference>
<accession>A0A399RIW3</accession>
<comment type="caution">
    <text evidence="1">The sequence shown here is derived from an EMBL/GenBank/DDBJ whole genome shotgun (WGS) entry which is preliminary data.</text>
</comment>
<protein>
    <submittedName>
        <fullName evidence="1">Uncharacterized protein</fullName>
    </submittedName>
</protein>
<dbReference type="AlphaFoldDB" id="A0A399RIW3"/>
<evidence type="ECO:0000313" key="1">
    <source>
        <dbReference type="EMBL" id="RIJ30581.1"/>
    </source>
</evidence>
<dbReference type="RefSeq" id="WP_119375891.1">
    <property type="nucleotide sequence ID" value="NZ_QWFX01000006.1"/>
</dbReference>
<name>A0A399RIW3_9PROT</name>
<dbReference type="Proteomes" id="UP000266385">
    <property type="component" value="Unassembled WGS sequence"/>
</dbReference>
<dbReference type="InterPro" id="IPR021730">
    <property type="entry name" value="YdbH"/>
</dbReference>
<dbReference type="Pfam" id="PF11739">
    <property type="entry name" value="YdbH-like"/>
    <property type="match status" value="1"/>
</dbReference>
<dbReference type="OrthoDB" id="7597031at2"/>
<gene>
    <name evidence="1" type="ORF">D1223_08130</name>
</gene>
<organism evidence="1 2">
    <name type="scientific">Henriciella mobilis</name>
    <dbReference type="NCBI Taxonomy" id="2305467"/>
    <lineage>
        <taxon>Bacteria</taxon>
        <taxon>Pseudomonadati</taxon>
        <taxon>Pseudomonadota</taxon>
        <taxon>Alphaproteobacteria</taxon>
        <taxon>Hyphomonadales</taxon>
        <taxon>Hyphomonadaceae</taxon>
        <taxon>Henriciella</taxon>
    </lineage>
</organism>
<proteinExistence type="predicted"/>
<dbReference type="EMBL" id="QWFX01000006">
    <property type="protein sequence ID" value="RIJ30581.1"/>
    <property type="molecule type" value="Genomic_DNA"/>
</dbReference>
<keyword evidence="2" id="KW-1185">Reference proteome</keyword>
<sequence>MAKQGSRARPWLLTALILLGGLLLLIAASWAFRRPLAGWAVSRWCTSQDFVCTLKVDALGPGGIEVRDLVMTAPDGSVPLQAAAARIDLDWPGLLQPQPRRVTVTRPVLRGQYEAEGDTPVSFGGLETLIPTSGAPSADPPTVAISDARLELSTPAGPLVVSGQFTGRLPYEGEVRAEIEPVELNTGDERLILKTGMVDLSFSGLRVDGDAALDLVEVEFEGLSVRDARLTLDMAGSLQPAASWTAGIGRLAYRGMSLTGADFSGEMKARGPSLGPREGALSGLDSLSVSGTVETIETTFLSAGHSDVSIDLSREGKDQLMADFALDSADLQQARLAARRATLSGQLHTEDSLSAFDASGDLVLEGAALSAPLREAISSRLALDIAFDAHADAFAGWLDRAASQFSFGSGVEARWGGEDAWSVVSTGTVTAKGPQGAVLTLAPQGTQPAVNLSDSGTELTGLLNLTGGTAPRIAALVRSLRFGGGTPLRIETGGASLKPWTAEGLTLAADLNEIGLTTAGAVPRLKAVGEIRVDGPLYGMGLSDTRLFGGVDAVFDKAGLRVQAYKTRCLGLDTTGVRVGGGISVADTTLQLCPIDGRVIQRSNGVASGRFDLSSVSIPFSSNSTDGMLSLEDATLDWRAGDRAAIVIEASRMSAPLAIGGKTLVVTSSDPTLGLESGRPIALRANVGFSEFSGSILPADLSLASASLDATLPPNGLRGSGQAVDVKMRDRGEDPLYEPLTGQLSATFRDGIMTVSGPLTTPRAGQTVANAELSLALDTLDGTANVSTPPLVFQPGGFQPTALSERVRGFLSNAQGELSAHADFTIDGGKPSGTGWVSVSNFGFDTLRLGAVRGVNGRIEFDNVLKLSSPPGQEVRIGQINPGIPLENGLIAFQLISATEAILERAQWPFAGGHLVAGRSDWTIAGTRDVIRISAEALSLTSLVDVFNLPDLKAEGTVSGTFPVEIAGPNAYIRDAVLTADDQGGTIAYTGKAAESASKADSRAELAFNALRDFRFSVLEIRADGNLSGDMLITMKLAGYSPAVLQGAPFVFNIGVDSKLMQLIRSGQRATGTDWLYDVVAESVAARNQTTPENTE</sequence>